<evidence type="ECO:0000259" key="2">
    <source>
        <dbReference type="PROSITE" id="PS50011"/>
    </source>
</evidence>
<feature type="region of interest" description="Disordered" evidence="1">
    <location>
        <begin position="59"/>
        <end position="79"/>
    </location>
</feature>
<dbReference type="InterPro" id="IPR000719">
    <property type="entry name" value="Prot_kinase_dom"/>
</dbReference>
<dbReference type="PROSITE" id="PS00108">
    <property type="entry name" value="PROTEIN_KINASE_ST"/>
    <property type="match status" value="1"/>
</dbReference>
<dbReference type="OrthoDB" id="5979581at2759"/>
<dbReference type="EMBL" id="NCSJ02000253">
    <property type="protein sequence ID" value="RFU26584.1"/>
    <property type="molecule type" value="Genomic_DNA"/>
</dbReference>
<feature type="region of interest" description="Disordered" evidence="1">
    <location>
        <begin position="102"/>
        <end position="123"/>
    </location>
</feature>
<gene>
    <name evidence="3" type="ORF">B7463_g9753</name>
</gene>
<dbReference type="SMART" id="SM00220">
    <property type="entry name" value="S_TKc"/>
    <property type="match status" value="1"/>
</dbReference>
<feature type="compositionally biased region" description="Polar residues" evidence="1">
    <location>
        <begin position="102"/>
        <end position="112"/>
    </location>
</feature>
<feature type="non-terminal residue" evidence="3">
    <location>
        <position position="666"/>
    </location>
</feature>
<dbReference type="Proteomes" id="UP000258309">
    <property type="component" value="Unassembled WGS sequence"/>
</dbReference>
<evidence type="ECO:0000313" key="3">
    <source>
        <dbReference type="EMBL" id="RFU26584.1"/>
    </source>
</evidence>
<dbReference type="SUPFAM" id="SSF56112">
    <property type="entry name" value="Protein kinase-like (PK-like)"/>
    <property type="match status" value="1"/>
</dbReference>
<protein>
    <recommendedName>
        <fullName evidence="2">Protein kinase domain-containing protein</fullName>
    </recommendedName>
</protein>
<sequence>MWIAKFPHRANGGSIGGPVVAVGERQKGWLGPSESSRGRETSMRNAWCCVAVGRWIKKKKKKNDDGEEEEARPNRMRERERGWRRARAEVFAQLGSNFGSSYNFDNTGSNSPMKRGSAKLDDHNHAPETEEEIATVPNTATPEIVLSEAEHVLRSASNSFNEKDEHHGDFARLVPANRLARSAFNDVAEMLKNDVTKYAHARKFIHINSTQVEFFAELSASDTESEHKVTQRWWTGYYRLNMSIPSLAPGLGWIAGTGRKDLEHGGVDLLLAPGKGQNHVAGRHARLKHSQSGTLLLISDMRKVVINGTDEFRKDQRAITSVNTGITFGDLAYTLEFTNLDPRVYKAELERARKAAGQLQEQPSFLNPTPSGYDYELQNYAVQSVFAEGSTCTVSVGVDRKNGSPVAIKKMKRNRFNFARVMHEVDVLKTLGHHERICKLLETVYLGGDEKHTGPNNIDEVYLIYSPLATTSFHDLISSAMPLSDRLVILHQCLEGLAYIHSRGLTHRDIKPGNLVIVSRMPPRAMIIDFGSATWEKTSEDHGVGTIPYLAPEVIGLKRHTVWKPYTNKVDIWGLGLSAYQLLFRKEWLWKEVTRSGHESVLKNLDINTNRNGKNGGAVMNAMKVVVGAEPIDLIKRMISWDPLTRITAEDALHDVAFEHILEQET</sequence>
<feature type="domain" description="Protein kinase" evidence="2">
    <location>
        <begin position="380"/>
        <end position="658"/>
    </location>
</feature>
<dbReference type="Gene3D" id="1.10.510.10">
    <property type="entry name" value="Transferase(Phosphotransferase) domain 1"/>
    <property type="match status" value="1"/>
</dbReference>
<organism evidence="3 4">
    <name type="scientific">Scytalidium lignicola</name>
    <name type="common">Hyphomycete</name>
    <dbReference type="NCBI Taxonomy" id="5539"/>
    <lineage>
        <taxon>Eukaryota</taxon>
        <taxon>Fungi</taxon>
        <taxon>Dikarya</taxon>
        <taxon>Ascomycota</taxon>
        <taxon>Pezizomycotina</taxon>
        <taxon>Leotiomycetes</taxon>
        <taxon>Leotiomycetes incertae sedis</taxon>
        <taxon>Scytalidium</taxon>
    </lineage>
</organism>
<dbReference type="PANTHER" id="PTHR44167:SF24">
    <property type="entry name" value="SERINE_THREONINE-PROTEIN KINASE CHK2"/>
    <property type="match status" value="1"/>
</dbReference>
<dbReference type="Pfam" id="PF00069">
    <property type="entry name" value="Pkinase"/>
    <property type="match status" value="1"/>
</dbReference>
<evidence type="ECO:0000313" key="4">
    <source>
        <dbReference type="Proteomes" id="UP000258309"/>
    </source>
</evidence>
<accession>A0A3E2GZK4</accession>
<feature type="non-terminal residue" evidence="3">
    <location>
        <position position="1"/>
    </location>
</feature>
<dbReference type="InterPro" id="IPR008271">
    <property type="entry name" value="Ser/Thr_kinase_AS"/>
</dbReference>
<dbReference type="OMA" id="HEWTAGS"/>
<dbReference type="PROSITE" id="PS50011">
    <property type="entry name" value="PROTEIN_KINASE_DOM"/>
    <property type="match status" value="1"/>
</dbReference>
<dbReference type="InterPro" id="IPR011009">
    <property type="entry name" value="Kinase-like_dom_sf"/>
</dbReference>
<dbReference type="AlphaFoldDB" id="A0A3E2GZK4"/>
<dbReference type="Gene3D" id="3.30.200.20">
    <property type="entry name" value="Phosphorylase Kinase, domain 1"/>
    <property type="match status" value="1"/>
</dbReference>
<keyword evidence="4" id="KW-1185">Reference proteome</keyword>
<name>A0A3E2GZK4_SCYLI</name>
<dbReference type="GO" id="GO:0005524">
    <property type="term" value="F:ATP binding"/>
    <property type="evidence" value="ECO:0007669"/>
    <property type="project" value="InterPro"/>
</dbReference>
<comment type="caution">
    <text evidence="3">The sequence shown here is derived from an EMBL/GenBank/DDBJ whole genome shotgun (WGS) entry which is preliminary data.</text>
</comment>
<dbReference type="PANTHER" id="PTHR44167">
    <property type="entry name" value="OVARIAN-SPECIFIC SERINE/THREONINE-PROTEIN KINASE LOK-RELATED"/>
    <property type="match status" value="1"/>
</dbReference>
<proteinExistence type="predicted"/>
<dbReference type="STRING" id="5539.A0A3E2GZK4"/>
<reference evidence="3 4" key="1">
    <citation type="submission" date="2018-05" db="EMBL/GenBank/DDBJ databases">
        <title>Draft genome sequence of Scytalidium lignicola DSM 105466, a ubiquitous saprotrophic fungus.</title>
        <authorList>
            <person name="Buettner E."/>
            <person name="Gebauer A.M."/>
            <person name="Hofrichter M."/>
            <person name="Liers C."/>
            <person name="Kellner H."/>
        </authorList>
    </citation>
    <scope>NUCLEOTIDE SEQUENCE [LARGE SCALE GENOMIC DNA]</scope>
    <source>
        <strain evidence="3 4">DSM 105466</strain>
    </source>
</reference>
<evidence type="ECO:0000256" key="1">
    <source>
        <dbReference type="SAM" id="MobiDB-lite"/>
    </source>
</evidence>
<dbReference type="GO" id="GO:0004672">
    <property type="term" value="F:protein kinase activity"/>
    <property type="evidence" value="ECO:0007669"/>
    <property type="project" value="InterPro"/>
</dbReference>